<gene>
    <name evidence="1" type="ORF">BN146_01655</name>
</gene>
<comment type="caution">
    <text evidence="1">The sequence shown here is derived from an EMBL/GenBank/DDBJ whole genome shotgun (WGS) entry which is preliminary data.</text>
</comment>
<dbReference type="EMBL" id="CALZ01000029">
    <property type="protein sequence ID" value="CCK82978.1"/>
    <property type="molecule type" value="Genomic_DNA"/>
</dbReference>
<accession>K0NQ17</accession>
<dbReference type="Proteomes" id="UP000009325">
    <property type="component" value="Unassembled WGS sequence"/>
</dbReference>
<organism evidence="1 2">
    <name type="scientific">Lactobacillus equicursoris 66c</name>
    <dbReference type="NCBI Taxonomy" id="872326"/>
    <lineage>
        <taxon>Bacteria</taxon>
        <taxon>Bacillati</taxon>
        <taxon>Bacillota</taxon>
        <taxon>Bacilli</taxon>
        <taxon>Lactobacillales</taxon>
        <taxon>Lactobacillaceae</taxon>
        <taxon>Lactobacillus</taxon>
    </lineage>
</organism>
<protein>
    <submittedName>
        <fullName evidence="1">Uncharacterized protein</fullName>
    </submittedName>
</protein>
<dbReference type="AlphaFoldDB" id="K0NQ17"/>
<name>K0NQ17_9LACO</name>
<reference evidence="1 2" key="1">
    <citation type="submission" date="2012-08" db="EMBL/GenBank/DDBJ databases">
        <title>Draft Genome Sequences of Lactobacillus equicursoris CIP 110162T, isolated from thoroughbred racehorse feces and Lactobacillus sp. CRBIP 24.137 isolated from urine of human.</title>
        <authorList>
            <person name="Cousin S."/>
            <person name="Loux V."/>
            <person name="Ma L."/>
            <person name="Creno S."/>
            <person name="Clermont D."/>
            <person name="Bizet C."/>
            <person name="Bouchier C."/>
        </authorList>
    </citation>
    <scope>NUCLEOTIDE SEQUENCE [LARGE SCALE GENOMIC DNA]</scope>
    <source>
        <strain evidence="1 2">66c</strain>
    </source>
</reference>
<evidence type="ECO:0000313" key="2">
    <source>
        <dbReference type="Proteomes" id="UP000009325"/>
    </source>
</evidence>
<evidence type="ECO:0000313" key="1">
    <source>
        <dbReference type="EMBL" id="CCK82978.1"/>
    </source>
</evidence>
<proteinExistence type="predicted"/>
<sequence>MVKQVVLFGIFVDKTTAILVNENRRATRRQEVNSTTGSSRG</sequence>